<evidence type="ECO:0000256" key="5">
    <source>
        <dbReference type="ARBA" id="ARBA00022670"/>
    </source>
</evidence>
<keyword evidence="9 10" id="KW-0472">Membrane</keyword>
<dbReference type="Pfam" id="PF13367">
    <property type="entry name" value="PrsW-protease"/>
    <property type="match status" value="1"/>
</dbReference>
<dbReference type="GO" id="GO:0005886">
    <property type="term" value="C:plasma membrane"/>
    <property type="evidence" value="ECO:0007669"/>
    <property type="project" value="UniProtKB-SubCell"/>
</dbReference>
<name>A0A1V4I7E5_9FIRM</name>
<evidence type="ECO:0000313" key="12">
    <source>
        <dbReference type="Proteomes" id="UP000190140"/>
    </source>
</evidence>
<comment type="subcellular location">
    <subcellularLocation>
        <location evidence="1">Cell membrane</location>
        <topology evidence="1">Multi-pass membrane protein</topology>
    </subcellularLocation>
</comment>
<evidence type="ECO:0000256" key="2">
    <source>
        <dbReference type="ARBA" id="ARBA00009165"/>
    </source>
</evidence>
<comment type="caution">
    <text evidence="11">The sequence shown here is derived from an EMBL/GenBank/DDBJ whole genome shotgun (WGS) entry which is preliminary data.</text>
</comment>
<keyword evidence="12" id="KW-1185">Reference proteome</keyword>
<dbReference type="EMBL" id="MZGW01000003">
    <property type="protein sequence ID" value="OPJ55809.1"/>
    <property type="molecule type" value="Genomic_DNA"/>
</dbReference>
<dbReference type="RefSeq" id="WP_079411770.1">
    <property type="nucleotide sequence ID" value="NZ_MZGW01000003.1"/>
</dbReference>
<evidence type="ECO:0000256" key="6">
    <source>
        <dbReference type="ARBA" id="ARBA00022692"/>
    </source>
</evidence>
<dbReference type="STRING" id="29349.CLOTH_09870"/>
<evidence type="ECO:0000256" key="10">
    <source>
        <dbReference type="SAM" id="Phobius"/>
    </source>
</evidence>
<dbReference type="InterPro" id="IPR026898">
    <property type="entry name" value="PrsW"/>
</dbReference>
<dbReference type="OrthoDB" id="5504276at2"/>
<dbReference type="PIRSF" id="PIRSF016933">
    <property type="entry name" value="PrsW"/>
    <property type="match status" value="1"/>
</dbReference>
<dbReference type="GO" id="GO:0006508">
    <property type="term" value="P:proteolysis"/>
    <property type="evidence" value="ECO:0007669"/>
    <property type="project" value="UniProtKB-KW"/>
</dbReference>
<feature type="transmembrane region" description="Helical" evidence="10">
    <location>
        <begin position="6"/>
        <end position="23"/>
    </location>
</feature>
<gene>
    <name evidence="11" type="primary">prsW</name>
    <name evidence="11" type="ORF">CLOTH_09870</name>
</gene>
<evidence type="ECO:0000313" key="11">
    <source>
        <dbReference type="EMBL" id="OPJ55809.1"/>
    </source>
</evidence>
<feature type="transmembrane region" description="Helical" evidence="10">
    <location>
        <begin position="103"/>
        <end position="123"/>
    </location>
</feature>
<dbReference type="PANTHER" id="PTHR36844:SF1">
    <property type="entry name" value="PROTEASE PRSW"/>
    <property type="match status" value="1"/>
</dbReference>
<dbReference type="PANTHER" id="PTHR36844">
    <property type="entry name" value="PROTEASE PRSW"/>
    <property type="match status" value="1"/>
</dbReference>
<reference evidence="11 12" key="1">
    <citation type="submission" date="2017-03" db="EMBL/GenBank/DDBJ databases">
        <title>Genome sequence of Clostridium thermoalcaliphilum DSM 7309.</title>
        <authorList>
            <person name="Poehlein A."/>
            <person name="Daniel R."/>
        </authorList>
    </citation>
    <scope>NUCLEOTIDE SEQUENCE [LARGE SCALE GENOMIC DNA]</scope>
    <source>
        <strain evidence="11 12">DSM 7309</strain>
    </source>
</reference>
<feature type="transmembrane region" description="Helical" evidence="10">
    <location>
        <begin position="135"/>
        <end position="156"/>
    </location>
</feature>
<feature type="transmembrane region" description="Helical" evidence="10">
    <location>
        <begin position="35"/>
        <end position="55"/>
    </location>
</feature>
<protein>
    <recommendedName>
        <fullName evidence="3">Protease PrsW</fullName>
    </recommendedName>
</protein>
<evidence type="ECO:0000256" key="7">
    <source>
        <dbReference type="ARBA" id="ARBA00022801"/>
    </source>
</evidence>
<keyword evidence="5 11" id="KW-0645">Protease</keyword>
<keyword evidence="4" id="KW-1003">Cell membrane</keyword>
<evidence type="ECO:0000256" key="8">
    <source>
        <dbReference type="ARBA" id="ARBA00022989"/>
    </source>
</evidence>
<keyword evidence="7 11" id="KW-0378">Hydrolase</keyword>
<accession>A0A1V4I7E5</accession>
<sequence>MDTRLWVIAIAPGIALALGIYLIDRYDKEPVGLLIKVFSLGALSVIPTIIVERFIMRFNIFSGLLSAFYIAFFVAGLVEEYFKRLVVLKTAYTHPSFNEKLDGIVYCTFSALGFATIENISYVVFRYSANSYVGLYRGILSVPAHMLFAITMGYYLSLAKYCQEENEKCKEYMNKSLIVPIILHGTFNFILMSRVNILMILFIPYVIYLWSINLKRLNIYTKDSKDRFNRIQKER</sequence>
<evidence type="ECO:0000256" key="4">
    <source>
        <dbReference type="ARBA" id="ARBA00022475"/>
    </source>
</evidence>
<comment type="similarity">
    <text evidence="2">Belongs to the protease PrsW family.</text>
</comment>
<dbReference type="GO" id="GO:0008233">
    <property type="term" value="F:peptidase activity"/>
    <property type="evidence" value="ECO:0007669"/>
    <property type="project" value="UniProtKB-KW"/>
</dbReference>
<feature type="transmembrane region" description="Helical" evidence="10">
    <location>
        <begin position="61"/>
        <end position="82"/>
    </location>
</feature>
<keyword evidence="8 10" id="KW-1133">Transmembrane helix</keyword>
<evidence type="ECO:0000256" key="1">
    <source>
        <dbReference type="ARBA" id="ARBA00004651"/>
    </source>
</evidence>
<dbReference type="Proteomes" id="UP000190140">
    <property type="component" value="Unassembled WGS sequence"/>
</dbReference>
<keyword evidence="6 10" id="KW-0812">Transmembrane</keyword>
<organism evidence="11 12">
    <name type="scientific">Alkalithermobacter paradoxus</name>
    <dbReference type="NCBI Taxonomy" id="29349"/>
    <lineage>
        <taxon>Bacteria</taxon>
        <taxon>Bacillati</taxon>
        <taxon>Bacillota</taxon>
        <taxon>Clostridia</taxon>
        <taxon>Peptostreptococcales</taxon>
        <taxon>Tepidibacteraceae</taxon>
        <taxon>Alkalithermobacter</taxon>
    </lineage>
</organism>
<dbReference type="InterPro" id="IPR023596">
    <property type="entry name" value="Peptidase_PrsW_arch/bac"/>
</dbReference>
<feature type="transmembrane region" description="Helical" evidence="10">
    <location>
        <begin position="177"/>
        <end position="210"/>
    </location>
</feature>
<proteinExistence type="inferred from homology"/>
<dbReference type="AlphaFoldDB" id="A0A1V4I7E5"/>
<evidence type="ECO:0000256" key="9">
    <source>
        <dbReference type="ARBA" id="ARBA00023136"/>
    </source>
</evidence>
<evidence type="ECO:0000256" key="3">
    <source>
        <dbReference type="ARBA" id="ARBA00018997"/>
    </source>
</evidence>